<protein>
    <submittedName>
        <fullName evidence="2">Uncharacterized protein</fullName>
    </submittedName>
</protein>
<dbReference type="EMBL" id="JAAVMX010000003">
    <property type="protein sequence ID" value="KAF4510218.1"/>
    <property type="molecule type" value="Genomic_DNA"/>
</dbReference>
<name>A0A8H4PTL7_9HYPO</name>
<evidence type="ECO:0000313" key="3">
    <source>
        <dbReference type="Proteomes" id="UP000557566"/>
    </source>
</evidence>
<keyword evidence="3" id="KW-1185">Reference proteome</keyword>
<dbReference type="Proteomes" id="UP000557566">
    <property type="component" value="Unassembled WGS sequence"/>
</dbReference>
<accession>A0A8H4PTL7</accession>
<comment type="caution">
    <text evidence="2">The sequence shown here is derived from an EMBL/GenBank/DDBJ whole genome shotgun (WGS) entry which is preliminary data.</text>
</comment>
<dbReference type="Gene3D" id="3.90.20.10">
    <property type="match status" value="1"/>
</dbReference>
<gene>
    <name evidence="2" type="ORF">G6O67_002124</name>
</gene>
<dbReference type="OrthoDB" id="3641511at2759"/>
<evidence type="ECO:0000313" key="2">
    <source>
        <dbReference type="EMBL" id="KAF4510218.1"/>
    </source>
</evidence>
<organism evidence="2 3">
    <name type="scientific">Ophiocordyceps sinensis</name>
    <dbReference type="NCBI Taxonomy" id="72228"/>
    <lineage>
        <taxon>Eukaryota</taxon>
        <taxon>Fungi</taxon>
        <taxon>Dikarya</taxon>
        <taxon>Ascomycota</taxon>
        <taxon>Pezizomycotina</taxon>
        <taxon>Sordariomycetes</taxon>
        <taxon>Hypocreomycetidae</taxon>
        <taxon>Hypocreales</taxon>
        <taxon>Ophiocordycipitaceae</taxon>
        <taxon>Ophiocordyceps</taxon>
    </lineage>
</organism>
<proteinExistence type="predicted"/>
<feature type="coiled-coil region" evidence="1">
    <location>
        <begin position="5"/>
        <end position="32"/>
    </location>
</feature>
<sequence>MDQTLKSLDKRLAQTDKRLDQIDKRLNQIDQRLGQIDHGVQQGKQMASASNKNSTARFRNTEARKLDDPVSTLYNVVTGERVSRFPRRVRDLMNLSDDRVDSIMEELGEPTRLFLLPALREKA</sequence>
<keyword evidence="1" id="KW-0175">Coiled coil</keyword>
<evidence type="ECO:0000256" key="1">
    <source>
        <dbReference type="SAM" id="Coils"/>
    </source>
</evidence>
<reference evidence="2 3" key="1">
    <citation type="journal article" date="2020" name="Genome Biol. Evol.">
        <title>A new high-quality draft genome assembly of the Chinese cordyceps Ophiocordyceps sinensis.</title>
        <authorList>
            <person name="Shu R."/>
            <person name="Zhang J."/>
            <person name="Meng Q."/>
            <person name="Zhang H."/>
            <person name="Zhou G."/>
            <person name="Li M."/>
            <person name="Wu P."/>
            <person name="Zhao Y."/>
            <person name="Chen C."/>
            <person name="Qin Q."/>
        </authorList>
    </citation>
    <scope>NUCLEOTIDE SEQUENCE [LARGE SCALE GENOMIC DNA]</scope>
    <source>
        <strain evidence="2 3">IOZ07</strain>
    </source>
</reference>
<dbReference type="AlphaFoldDB" id="A0A8H4PTL7"/>